<dbReference type="Proteomes" id="UP000007264">
    <property type="component" value="Unassembled WGS sequence"/>
</dbReference>
<protein>
    <submittedName>
        <fullName evidence="1">Uncharacterized protein</fullName>
    </submittedName>
</protein>
<gene>
    <name evidence="1" type="ORF">COCSUDRAFT_31919</name>
</gene>
<name>I0Z8V9_COCSC</name>
<dbReference type="RefSeq" id="XP_005651622.1">
    <property type="nucleotide sequence ID" value="XM_005651565.1"/>
</dbReference>
<comment type="caution">
    <text evidence="1">The sequence shown here is derived from an EMBL/GenBank/DDBJ whole genome shotgun (WGS) entry which is preliminary data.</text>
</comment>
<dbReference type="KEGG" id="csl:COCSUDRAFT_31919"/>
<dbReference type="GeneID" id="17045093"/>
<sequence length="55" mass="6432">MVALSNFDDISARYPTDLQEQLLRATEEVPVMGIMLYCCMDKWTFGMSRQHFQTL</sequence>
<organism evidence="1 2">
    <name type="scientific">Coccomyxa subellipsoidea (strain C-169)</name>
    <name type="common">Green microalga</name>
    <dbReference type="NCBI Taxonomy" id="574566"/>
    <lineage>
        <taxon>Eukaryota</taxon>
        <taxon>Viridiplantae</taxon>
        <taxon>Chlorophyta</taxon>
        <taxon>core chlorophytes</taxon>
        <taxon>Trebouxiophyceae</taxon>
        <taxon>Trebouxiophyceae incertae sedis</taxon>
        <taxon>Coccomyxaceae</taxon>
        <taxon>Coccomyxa</taxon>
        <taxon>Coccomyxa subellipsoidea</taxon>
    </lineage>
</organism>
<dbReference type="EMBL" id="AGSI01000001">
    <property type="protein sequence ID" value="EIE27078.1"/>
    <property type="molecule type" value="Genomic_DNA"/>
</dbReference>
<evidence type="ECO:0000313" key="1">
    <source>
        <dbReference type="EMBL" id="EIE27078.1"/>
    </source>
</evidence>
<dbReference type="AlphaFoldDB" id="I0Z8V9"/>
<keyword evidence="2" id="KW-1185">Reference proteome</keyword>
<reference evidence="1 2" key="1">
    <citation type="journal article" date="2012" name="Genome Biol.">
        <title>The genome of the polar eukaryotic microalga coccomyxa subellipsoidea reveals traits of cold adaptation.</title>
        <authorList>
            <person name="Blanc G."/>
            <person name="Agarkova I."/>
            <person name="Grimwood J."/>
            <person name="Kuo A."/>
            <person name="Brueggeman A."/>
            <person name="Dunigan D."/>
            <person name="Gurnon J."/>
            <person name="Ladunga I."/>
            <person name="Lindquist E."/>
            <person name="Lucas S."/>
            <person name="Pangilinan J."/>
            <person name="Proschold T."/>
            <person name="Salamov A."/>
            <person name="Schmutz J."/>
            <person name="Weeks D."/>
            <person name="Yamada T."/>
            <person name="Claverie J.M."/>
            <person name="Grigoriev I."/>
            <person name="Van Etten J."/>
            <person name="Lomsadze A."/>
            <person name="Borodovsky M."/>
        </authorList>
    </citation>
    <scope>NUCLEOTIDE SEQUENCE [LARGE SCALE GENOMIC DNA]</scope>
    <source>
        <strain evidence="1 2">C-169</strain>
    </source>
</reference>
<evidence type="ECO:0000313" key="2">
    <source>
        <dbReference type="Proteomes" id="UP000007264"/>
    </source>
</evidence>
<proteinExistence type="predicted"/>
<accession>I0Z8V9</accession>